<dbReference type="EMBL" id="CAJPEX010007050">
    <property type="protein sequence ID" value="CAG0924291.1"/>
    <property type="molecule type" value="Genomic_DNA"/>
</dbReference>
<evidence type="ECO:0000313" key="6">
    <source>
        <dbReference type="Proteomes" id="UP000678499"/>
    </source>
</evidence>
<feature type="domain" description="DOMON" evidence="4">
    <location>
        <begin position="1"/>
        <end position="69"/>
    </location>
</feature>
<evidence type="ECO:0000256" key="1">
    <source>
        <dbReference type="SAM" id="MobiDB-lite"/>
    </source>
</evidence>
<keyword evidence="2" id="KW-0812">Transmembrane</keyword>
<evidence type="ECO:0008006" key="7">
    <source>
        <dbReference type="Google" id="ProtNLM"/>
    </source>
</evidence>
<dbReference type="InterPro" id="IPR000082">
    <property type="entry name" value="SEA_dom"/>
</dbReference>
<sequence>AHRIEDYYTRDRSTPREDAYWGFRSDITASFGVEEDGVTTIAFRRKLDASEPTDHSIVDDEMTVIWARGQEPGMYVHSPASGLEQGAASDPDFYRPDEIKYHGKKDQRGGQSDAVLGWIDRSGRAFIADMWIKGYTAPELDSNQDISDTSVVLEDGVVTVKFTRPRVSKDSQDQSLDECLHFLYPIKGGDVKAVSKKIGKHDARPEVSDQKICIRSCRSGADVPGDSSDETGSKVRVTTARTTTTTTAKPQMMMDVELKFIDVGDDFKIPRKNSPEFNELSERVKRSVTSALTSVPGFEDVSVSDFEESEEKELIAKLVVTLDHDTVSKEYKGRKTGGESEKAKAMVKQALQDSVEKGHVGELRVDPQYLIVGNPVVQNETAATRVASISDSQLKLYIVIGCIAFLVLVAVMQASCSIYRLNRRSTASKGHK</sequence>
<name>A0A7R9C0X7_9CRUS</name>
<feature type="domain" description="DOMON" evidence="4">
    <location>
        <begin position="60"/>
        <end position="188"/>
    </location>
</feature>
<dbReference type="Proteomes" id="UP000678499">
    <property type="component" value="Unassembled WGS sequence"/>
</dbReference>
<feature type="non-terminal residue" evidence="5">
    <location>
        <position position="432"/>
    </location>
</feature>
<reference evidence="5" key="1">
    <citation type="submission" date="2020-11" db="EMBL/GenBank/DDBJ databases">
        <authorList>
            <person name="Tran Van P."/>
        </authorList>
    </citation>
    <scope>NUCLEOTIDE SEQUENCE</scope>
</reference>
<dbReference type="InterPro" id="IPR005018">
    <property type="entry name" value="DOMON_domain"/>
</dbReference>
<dbReference type="PANTHER" id="PTHR46901">
    <property type="entry name" value="GH04942P"/>
    <property type="match status" value="1"/>
</dbReference>
<dbReference type="PROSITE" id="PS50024">
    <property type="entry name" value="SEA"/>
    <property type="match status" value="1"/>
</dbReference>
<dbReference type="OrthoDB" id="188511at2759"/>
<feature type="region of interest" description="Disordered" evidence="1">
    <location>
        <begin position="219"/>
        <end position="245"/>
    </location>
</feature>
<dbReference type="EMBL" id="OA889087">
    <property type="protein sequence ID" value="CAD7284139.1"/>
    <property type="molecule type" value="Genomic_DNA"/>
</dbReference>
<keyword evidence="2" id="KW-1133">Transmembrane helix</keyword>
<keyword evidence="6" id="KW-1185">Reference proteome</keyword>
<evidence type="ECO:0000259" key="4">
    <source>
        <dbReference type="PROSITE" id="PS50836"/>
    </source>
</evidence>
<feature type="domain" description="SEA" evidence="3">
    <location>
        <begin position="250"/>
        <end position="377"/>
    </location>
</feature>
<dbReference type="Pfam" id="PF03351">
    <property type="entry name" value="DOMON"/>
    <property type="match status" value="2"/>
</dbReference>
<keyword evidence="2" id="KW-0472">Membrane</keyword>
<protein>
    <recommendedName>
        <fullName evidence="7">DOMON domain-containing protein</fullName>
    </recommendedName>
</protein>
<dbReference type="CDD" id="cd09631">
    <property type="entry name" value="DOMON_DOH"/>
    <property type="match status" value="2"/>
</dbReference>
<feature type="transmembrane region" description="Helical" evidence="2">
    <location>
        <begin position="396"/>
        <end position="419"/>
    </location>
</feature>
<accession>A0A7R9C0X7</accession>
<gene>
    <name evidence="5" type="ORF">NMOB1V02_LOCUS11746</name>
</gene>
<evidence type="ECO:0000313" key="5">
    <source>
        <dbReference type="EMBL" id="CAD7284139.1"/>
    </source>
</evidence>
<feature type="non-terminal residue" evidence="5">
    <location>
        <position position="1"/>
    </location>
</feature>
<dbReference type="PROSITE" id="PS50836">
    <property type="entry name" value="DOMON"/>
    <property type="match status" value="2"/>
</dbReference>
<evidence type="ECO:0000259" key="3">
    <source>
        <dbReference type="PROSITE" id="PS50024"/>
    </source>
</evidence>
<dbReference type="InterPro" id="IPR045266">
    <property type="entry name" value="DOH_DOMON"/>
</dbReference>
<dbReference type="AlphaFoldDB" id="A0A7R9C0X7"/>
<organism evidence="5">
    <name type="scientific">Notodromas monacha</name>
    <dbReference type="NCBI Taxonomy" id="399045"/>
    <lineage>
        <taxon>Eukaryota</taxon>
        <taxon>Metazoa</taxon>
        <taxon>Ecdysozoa</taxon>
        <taxon>Arthropoda</taxon>
        <taxon>Crustacea</taxon>
        <taxon>Oligostraca</taxon>
        <taxon>Ostracoda</taxon>
        <taxon>Podocopa</taxon>
        <taxon>Podocopida</taxon>
        <taxon>Cypridocopina</taxon>
        <taxon>Cypridoidea</taxon>
        <taxon>Cyprididae</taxon>
        <taxon>Notodromas</taxon>
    </lineage>
</organism>
<dbReference type="PANTHER" id="PTHR46901:SF2">
    <property type="entry name" value="GH04942P"/>
    <property type="match status" value="1"/>
</dbReference>
<feature type="compositionally biased region" description="Low complexity" evidence="1">
    <location>
        <begin position="235"/>
        <end position="245"/>
    </location>
</feature>
<evidence type="ECO:0000256" key="2">
    <source>
        <dbReference type="SAM" id="Phobius"/>
    </source>
</evidence>
<proteinExistence type="predicted"/>
<dbReference type="SMART" id="SM00664">
    <property type="entry name" value="DoH"/>
    <property type="match status" value="1"/>
</dbReference>